<organism evidence="3 4">
    <name type="scientific">Vitis vinifera</name>
    <name type="common">Grape</name>
    <dbReference type="NCBI Taxonomy" id="29760"/>
    <lineage>
        <taxon>Eukaryota</taxon>
        <taxon>Viridiplantae</taxon>
        <taxon>Streptophyta</taxon>
        <taxon>Embryophyta</taxon>
        <taxon>Tracheophyta</taxon>
        <taxon>Spermatophyta</taxon>
        <taxon>Magnoliopsida</taxon>
        <taxon>eudicotyledons</taxon>
        <taxon>Gunneridae</taxon>
        <taxon>Pentapetalae</taxon>
        <taxon>rosids</taxon>
        <taxon>Vitales</taxon>
        <taxon>Vitaceae</taxon>
        <taxon>Viteae</taxon>
        <taxon>Vitis</taxon>
    </lineage>
</organism>
<reference evidence="4" key="1">
    <citation type="journal article" date="2007" name="Nature">
        <title>The grapevine genome sequence suggests ancestral hexaploidization in major angiosperm phyla.</title>
        <authorList>
            <consortium name="The French-Italian Public Consortium for Grapevine Genome Characterization."/>
            <person name="Jaillon O."/>
            <person name="Aury J.-M."/>
            <person name="Noel B."/>
            <person name="Policriti A."/>
            <person name="Clepet C."/>
            <person name="Casagrande A."/>
            <person name="Choisne N."/>
            <person name="Aubourg S."/>
            <person name="Vitulo N."/>
            <person name="Jubin C."/>
            <person name="Vezzi A."/>
            <person name="Legeai F."/>
            <person name="Hugueney P."/>
            <person name="Dasilva C."/>
            <person name="Horner D."/>
            <person name="Mica E."/>
            <person name="Jublot D."/>
            <person name="Poulain J."/>
            <person name="Bruyere C."/>
            <person name="Billault A."/>
            <person name="Segurens B."/>
            <person name="Gouyvenoux M."/>
            <person name="Ugarte E."/>
            <person name="Cattonaro F."/>
            <person name="Anthouard V."/>
            <person name="Vico V."/>
            <person name="Del Fabbro C."/>
            <person name="Alaux M."/>
            <person name="Di Gaspero G."/>
            <person name="Dumas V."/>
            <person name="Felice N."/>
            <person name="Paillard S."/>
            <person name="Juman I."/>
            <person name="Moroldo M."/>
            <person name="Scalabrin S."/>
            <person name="Canaguier A."/>
            <person name="Le Clainche I."/>
            <person name="Malacrida G."/>
            <person name="Durand E."/>
            <person name="Pesole G."/>
            <person name="Laucou V."/>
            <person name="Chatelet P."/>
            <person name="Merdinoglu D."/>
            <person name="Delledonne M."/>
            <person name="Pezzotti M."/>
            <person name="Lecharny A."/>
            <person name="Scarpelli C."/>
            <person name="Artiguenave F."/>
            <person name="Pe M.E."/>
            <person name="Valle G."/>
            <person name="Morgante M."/>
            <person name="Caboche M."/>
            <person name="Adam-Blondon A.-F."/>
            <person name="Weissenbach J."/>
            <person name="Quetier F."/>
            <person name="Wincker P."/>
        </authorList>
    </citation>
    <scope>NUCLEOTIDE SEQUENCE [LARGE SCALE GENOMIC DNA]</scope>
    <source>
        <strain evidence="4">cv. Pinot noir / PN40024</strain>
    </source>
</reference>
<dbReference type="OMA" id="MWIANGP"/>
<dbReference type="PANTHER" id="PTHR31589:SF216">
    <property type="entry name" value="NEPROSIN ACTIVATION PEPTIDE DOMAIN-CONTAINING PROTEIN"/>
    <property type="match status" value="1"/>
</dbReference>
<dbReference type="eggNOG" id="ENOG502SKYX">
    <property type="taxonomic scope" value="Eukaryota"/>
</dbReference>
<protein>
    <recommendedName>
        <fullName evidence="2">Neprosin PEP catalytic domain-containing protein</fullName>
    </recommendedName>
</protein>
<feature type="signal peptide" evidence="1">
    <location>
        <begin position="1"/>
        <end position="24"/>
    </location>
</feature>
<evidence type="ECO:0000313" key="4">
    <source>
        <dbReference type="Proteomes" id="UP000009183"/>
    </source>
</evidence>
<dbReference type="Gene3D" id="3.90.1320.10">
    <property type="entry name" value="Outer-capsid protein sigma 3, large lobe"/>
    <property type="match status" value="1"/>
</dbReference>
<dbReference type="PROSITE" id="PS52045">
    <property type="entry name" value="NEPROSIN_PEP_CD"/>
    <property type="match status" value="1"/>
</dbReference>
<sequence>MALKKMMSCYGMLVLFIVINGVWSISREEDLELERQLKILNKPGVKTIKTDNGEIFNCVDIHKQPSLDHPLLKNHKVQMKFNHPPKSVKEKESPSVLGKGIGCPIGTVPIRRTQKEDLIRAQAFSKLRTRRYAQNSHPLAEESNIFRSAKLYTNALSLSKYYGIQSDFNVYNPTLSSPEQSTTALIYVAGGLDEAKCDISVGWTVYEPRYGDNKTHLFTYWTADNGATTGCYDLLCPGFIITHPHRTLGLTLPTSTYHGAQAGIQLSISKVGISS</sequence>
<dbReference type="InterPro" id="IPR053168">
    <property type="entry name" value="Glutamic_endopeptidase"/>
</dbReference>
<dbReference type="Pfam" id="PF03080">
    <property type="entry name" value="Neprosin"/>
    <property type="match status" value="1"/>
</dbReference>
<proteinExistence type="predicted"/>
<dbReference type="AlphaFoldDB" id="D7UCA6"/>
<keyword evidence="1" id="KW-0732">Signal</keyword>
<dbReference type="InParanoid" id="D7UCA6"/>
<accession>D7UCA6</accession>
<feature type="chain" id="PRO_5003106596" description="Neprosin PEP catalytic domain-containing protein" evidence="1">
    <location>
        <begin position="25"/>
        <end position="275"/>
    </location>
</feature>
<dbReference type="PANTHER" id="PTHR31589">
    <property type="entry name" value="PROTEIN, PUTATIVE (DUF239)-RELATED-RELATED"/>
    <property type="match status" value="1"/>
</dbReference>
<dbReference type="InterPro" id="IPR025521">
    <property type="entry name" value="Neprosin_propep"/>
</dbReference>
<keyword evidence="4" id="KW-1185">Reference proteome</keyword>
<feature type="domain" description="Neprosin PEP catalytic" evidence="2">
    <location>
        <begin position="139"/>
        <end position="275"/>
    </location>
</feature>
<dbReference type="Proteomes" id="UP000009183">
    <property type="component" value="Chromosome 15"/>
</dbReference>
<dbReference type="HOGENOM" id="CLU_030538_2_1_1"/>
<name>D7UCA6_VITVI</name>
<dbReference type="InterPro" id="IPR004314">
    <property type="entry name" value="Neprosin"/>
</dbReference>
<evidence type="ECO:0000256" key="1">
    <source>
        <dbReference type="SAM" id="SignalP"/>
    </source>
</evidence>
<dbReference type="Pfam" id="PF14365">
    <property type="entry name" value="Neprosin_AP"/>
    <property type="match status" value="1"/>
</dbReference>
<dbReference type="PaxDb" id="29760-VIT_15s0046g02610.t01"/>
<dbReference type="EMBL" id="FN596755">
    <property type="protein sequence ID" value="CBI40371.3"/>
    <property type="molecule type" value="Genomic_DNA"/>
</dbReference>
<gene>
    <name evidence="3" type="ordered locus">VIT_15s0046g02610</name>
</gene>
<dbReference type="OrthoDB" id="1858978at2759"/>
<evidence type="ECO:0000259" key="2">
    <source>
        <dbReference type="PROSITE" id="PS52045"/>
    </source>
</evidence>
<evidence type="ECO:0000313" key="3">
    <source>
        <dbReference type="EMBL" id="CBI40371.3"/>
    </source>
</evidence>